<proteinExistence type="predicted"/>
<gene>
    <name evidence="1" type="ORF">BaRGS_00035116</name>
</gene>
<keyword evidence="2" id="KW-1185">Reference proteome</keyword>
<name>A0ABD0JFL6_9CAEN</name>
<evidence type="ECO:0000313" key="1">
    <source>
        <dbReference type="EMBL" id="KAK7473638.1"/>
    </source>
</evidence>
<comment type="caution">
    <text evidence="1">The sequence shown here is derived from an EMBL/GenBank/DDBJ whole genome shotgun (WGS) entry which is preliminary data.</text>
</comment>
<dbReference type="EMBL" id="JACVVK020000462">
    <property type="protein sequence ID" value="KAK7473638.1"/>
    <property type="molecule type" value="Genomic_DNA"/>
</dbReference>
<evidence type="ECO:0000313" key="2">
    <source>
        <dbReference type="Proteomes" id="UP001519460"/>
    </source>
</evidence>
<sequence>MHDTLYLRGSPHCIVIACGALVKPAQGLYVAYGSQTKGGTGAPSVFSSTDAVVQYRPASA</sequence>
<accession>A0ABD0JFL6</accession>
<dbReference type="Proteomes" id="UP001519460">
    <property type="component" value="Unassembled WGS sequence"/>
</dbReference>
<organism evidence="1 2">
    <name type="scientific">Batillaria attramentaria</name>
    <dbReference type="NCBI Taxonomy" id="370345"/>
    <lineage>
        <taxon>Eukaryota</taxon>
        <taxon>Metazoa</taxon>
        <taxon>Spiralia</taxon>
        <taxon>Lophotrochozoa</taxon>
        <taxon>Mollusca</taxon>
        <taxon>Gastropoda</taxon>
        <taxon>Caenogastropoda</taxon>
        <taxon>Sorbeoconcha</taxon>
        <taxon>Cerithioidea</taxon>
        <taxon>Batillariidae</taxon>
        <taxon>Batillaria</taxon>
    </lineage>
</organism>
<protein>
    <submittedName>
        <fullName evidence="1">Uncharacterized protein</fullName>
    </submittedName>
</protein>
<feature type="non-terminal residue" evidence="1">
    <location>
        <position position="60"/>
    </location>
</feature>
<reference evidence="1 2" key="1">
    <citation type="journal article" date="2023" name="Sci. Data">
        <title>Genome assembly of the Korean intertidal mud-creeper Batillaria attramentaria.</title>
        <authorList>
            <person name="Patra A.K."/>
            <person name="Ho P.T."/>
            <person name="Jun S."/>
            <person name="Lee S.J."/>
            <person name="Kim Y."/>
            <person name="Won Y.J."/>
        </authorList>
    </citation>
    <scope>NUCLEOTIDE SEQUENCE [LARGE SCALE GENOMIC DNA]</scope>
    <source>
        <strain evidence="1">Wonlab-2016</strain>
    </source>
</reference>
<dbReference type="AlphaFoldDB" id="A0ABD0JFL6"/>